<sequence>MLQYSTIVHMRSSPAFNVMECLQFGTSPRWHRPADKGYQHRLIEHGMRKLRELHRARKFHPSEVYDGGMTLAWWLFYIIGNCCWTAMSLNEVLPLIDCLWHDCVAVIGIPPTQKAFHDGAPIARALRVDRSNLMAPVLRTLLPSTLQGSIHWGPSDDDGDYAQPLRVAFGSEWILAEVFDFSSLGDAILRNEGSVVAKLLAQNPQLVMEETIYGFPDHFVFCVATGLCLPEVIEGLKASEQGKLLLTHLLSSPTYQGDCISTFVLALCRTGRDSVVPGAAAGVQTQRCLQAAALSILCDEDDCVVWPHRANWIYKSPCRDCNDAFARGLLDRRRRLKNFAIA</sequence>
<dbReference type="Proteomes" id="UP000070501">
    <property type="component" value="Unassembled WGS sequence"/>
</dbReference>
<evidence type="ECO:0000313" key="1">
    <source>
        <dbReference type="EMBL" id="KXJ87277.1"/>
    </source>
</evidence>
<dbReference type="AlphaFoldDB" id="A0A136IQS1"/>
<name>A0A136IQS1_9PEZI</name>
<dbReference type="InParanoid" id="A0A136IQS1"/>
<proteinExistence type="predicted"/>
<protein>
    <submittedName>
        <fullName evidence="1">Uncharacterized protein</fullName>
    </submittedName>
</protein>
<organism evidence="1 2">
    <name type="scientific">Microdochium bolleyi</name>
    <dbReference type="NCBI Taxonomy" id="196109"/>
    <lineage>
        <taxon>Eukaryota</taxon>
        <taxon>Fungi</taxon>
        <taxon>Dikarya</taxon>
        <taxon>Ascomycota</taxon>
        <taxon>Pezizomycotina</taxon>
        <taxon>Sordariomycetes</taxon>
        <taxon>Xylariomycetidae</taxon>
        <taxon>Xylariales</taxon>
        <taxon>Microdochiaceae</taxon>
        <taxon>Microdochium</taxon>
    </lineage>
</organism>
<gene>
    <name evidence="1" type="ORF">Micbo1qcDRAFT_167636</name>
</gene>
<dbReference type="EMBL" id="KQ964263">
    <property type="protein sequence ID" value="KXJ87277.1"/>
    <property type="molecule type" value="Genomic_DNA"/>
</dbReference>
<reference evidence="2" key="1">
    <citation type="submission" date="2016-02" db="EMBL/GenBank/DDBJ databases">
        <title>Draft genome sequence of Microdochium bolleyi, a fungal endophyte of beachgrass.</title>
        <authorList>
            <consortium name="DOE Joint Genome Institute"/>
            <person name="David A.S."/>
            <person name="May G."/>
            <person name="Haridas S."/>
            <person name="Lim J."/>
            <person name="Wang M."/>
            <person name="Labutti K."/>
            <person name="Lipzen A."/>
            <person name="Barry K."/>
            <person name="Grigoriev I.V."/>
        </authorList>
    </citation>
    <scope>NUCLEOTIDE SEQUENCE [LARGE SCALE GENOMIC DNA]</scope>
    <source>
        <strain evidence="2">J235TASD1</strain>
    </source>
</reference>
<keyword evidence="2" id="KW-1185">Reference proteome</keyword>
<feature type="non-terminal residue" evidence="1">
    <location>
        <position position="342"/>
    </location>
</feature>
<accession>A0A136IQS1</accession>
<evidence type="ECO:0000313" key="2">
    <source>
        <dbReference type="Proteomes" id="UP000070501"/>
    </source>
</evidence>